<dbReference type="STRING" id="626940.BHW43_07195"/>
<evidence type="ECO:0000313" key="2">
    <source>
        <dbReference type="Proteomes" id="UP000186777"/>
    </source>
</evidence>
<dbReference type="Gene3D" id="3.30.1540.10">
    <property type="entry name" value="formyl-coa transferase, domain 3"/>
    <property type="match status" value="1"/>
</dbReference>
<reference evidence="1 2" key="1">
    <citation type="journal article" date="2016" name="Nat. Biotechnol.">
        <title>Measurement of bacterial replication rates in microbial communities.</title>
        <authorList>
            <person name="Brown C.T."/>
            <person name="Olm M.R."/>
            <person name="Thomas B.C."/>
            <person name="Banfield J.F."/>
        </authorList>
    </citation>
    <scope>NUCLEOTIDE SEQUENCE [LARGE SCALE GENOMIC DNA]</scope>
    <source>
        <strain evidence="1">46_33</strain>
    </source>
</reference>
<comment type="caution">
    <text evidence="1">The sequence shown here is derived from an EMBL/GenBank/DDBJ whole genome shotgun (WGS) entry which is preliminary data.</text>
</comment>
<dbReference type="InterPro" id="IPR044855">
    <property type="entry name" value="CoA-Trfase_III_dom3_sf"/>
</dbReference>
<evidence type="ECO:0008006" key="3">
    <source>
        <dbReference type="Google" id="ProtNLM"/>
    </source>
</evidence>
<dbReference type="EMBL" id="MNTG01000032">
    <property type="protein sequence ID" value="OLA37169.1"/>
    <property type="molecule type" value="Genomic_DNA"/>
</dbReference>
<dbReference type="Pfam" id="PF02515">
    <property type="entry name" value="CoA_transf_3"/>
    <property type="match status" value="1"/>
</dbReference>
<dbReference type="PANTHER" id="PTHR48228:SF5">
    <property type="entry name" value="ALPHA-METHYLACYL-COA RACEMASE"/>
    <property type="match status" value="1"/>
</dbReference>
<dbReference type="InterPro" id="IPR003673">
    <property type="entry name" value="CoA-Trfase_fam_III"/>
</dbReference>
<dbReference type="Proteomes" id="UP000186777">
    <property type="component" value="Unassembled WGS sequence"/>
</dbReference>
<sequence>MVQALEGIRVLDLSRLLPGPYCTMLLADFGAEVIKIEEPGRGDYARSFPPFLKDFGYWHLQLNRNKKSVVLNLKSDAGRRAFLELVKTADVVVESYRPGVLTKLGIDYAAAKAVNPRIIYCSLTGYGKKGSLAKQADHDIGYVSLAGITAMSGEAQGKPAIPGVLMADMNASMAAGMSIMIALRHAQMTGEGQEIDISLYNVAMTLMPGAASLYFGSGFVAERGNNWLTGANANYNIYATQEGRYLAVGCLEKKFWSNLCAVLQRPDMTDLIDDDANHDYLKQQLTLEFAKHTLPEWEQLLAGKDTCVTPVLDFAEAVAAEQTKANEMVLNVEDAELGSYRQLGFAMKLSETPAALRKRAPRLGEDTQQVLSQAITDEKLLAEALQTK</sequence>
<dbReference type="PANTHER" id="PTHR48228">
    <property type="entry name" value="SUCCINYL-COA--D-CITRAMALATE COA-TRANSFERASE"/>
    <property type="match status" value="1"/>
</dbReference>
<dbReference type="InterPro" id="IPR050509">
    <property type="entry name" value="CoA-transferase_III"/>
</dbReference>
<dbReference type="InterPro" id="IPR023606">
    <property type="entry name" value="CoA-Trfase_III_dom_1_sf"/>
</dbReference>
<organism evidence="1 2">
    <name type="scientific">Phascolarctobacterium succinatutens</name>
    <dbReference type="NCBI Taxonomy" id="626940"/>
    <lineage>
        <taxon>Bacteria</taxon>
        <taxon>Bacillati</taxon>
        <taxon>Bacillota</taxon>
        <taxon>Negativicutes</taxon>
        <taxon>Acidaminococcales</taxon>
        <taxon>Acidaminococcaceae</taxon>
        <taxon>Phascolarctobacterium</taxon>
    </lineage>
</organism>
<evidence type="ECO:0000313" key="1">
    <source>
        <dbReference type="EMBL" id="OLA37169.1"/>
    </source>
</evidence>
<protein>
    <recommendedName>
        <fullName evidence="3">CoA transferase</fullName>
    </recommendedName>
</protein>
<proteinExistence type="predicted"/>
<accession>A0A1Q6R486</accession>
<dbReference type="AlphaFoldDB" id="A0A1Q6R486"/>
<dbReference type="GO" id="GO:0003824">
    <property type="term" value="F:catalytic activity"/>
    <property type="evidence" value="ECO:0007669"/>
    <property type="project" value="InterPro"/>
</dbReference>
<gene>
    <name evidence="1" type="ORF">BHW43_07195</name>
</gene>
<dbReference type="SUPFAM" id="SSF89796">
    <property type="entry name" value="CoA-transferase family III (CaiB/BaiF)"/>
    <property type="match status" value="1"/>
</dbReference>
<name>A0A1Q6R486_9FIRM</name>
<dbReference type="Gene3D" id="3.40.50.10540">
    <property type="entry name" value="Crotonobetainyl-coa:carnitine coa-transferase, domain 1"/>
    <property type="match status" value="2"/>
</dbReference>